<accession>A0A1E4R4W4</accession>
<dbReference type="KEGG" id="lfu:HR49_22000"/>
<evidence type="ECO:0000313" key="1">
    <source>
        <dbReference type="EMBL" id="ODV55481.1"/>
    </source>
</evidence>
<organism evidence="1 2">
    <name type="scientific">Lysinibacillus fusiformis</name>
    <dbReference type="NCBI Taxonomy" id="28031"/>
    <lineage>
        <taxon>Bacteria</taxon>
        <taxon>Bacillati</taxon>
        <taxon>Bacillota</taxon>
        <taxon>Bacilli</taxon>
        <taxon>Bacillales</taxon>
        <taxon>Bacillaceae</taxon>
        <taxon>Lysinibacillus</taxon>
    </lineage>
</organism>
<proteinExistence type="predicted"/>
<dbReference type="EMBL" id="MECQ01000001">
    <property type="protein sequence ID" value="ODV55481.1"/>
    <property type="molecule type" value="Genomic_DNA"/>
</dbReference>
<dbReference type="Proteomes" id="UP000094784">
    <property type="component" value="Unassembled WGS sequence"/>
</dbReference>
<reference evidence="1 2" key="1">
    <citation type="submission" date="2016-09" db="EMBL/GenBank/DDBJ databases">
        <title>Draft genome sequence of the soil isolate, Lysinibacillus fusiformis M5, a potential hypoxanthine producer.</title>
        <authorList>
            <person name="Gallegos-Monterrosa R."/>
            <person name="Maroti G."/>
            <person name="Balint B."/>
            <person name="Kovacs A.T."/>
        </authorList>
    </citation>
    <scope>NUCLEOTIDE SEQUENCE [LARGE SCALE GENOMIC DNA]</scope>
    <source>
        <strain evidence="1 2">M5</strain>
    </source>
</reference>
<name>A0A1E4R4W4_9BACI</name>
<comment type="caution">
    <text evidence="1">The sequence shown here is derived from an EMBL/GenBank/DDBJ whole genome shotgun (WGS) entry which is preliminary data.</text>
</comment>
<evidence type="ECO:0000313" key="2">
    <source>
        <dbReference type="Proteomes" id="UP000094784"/>
    </source>
</evidence>
<dbReference type="OrthoDB" id="2736038at2"/>
<protein>
    <submittedName>
        <fullName evidence="1">Uncharacterized protein</fullName>
    </submittedName>
</protein>
<dbReference type="AlphaFoldDB" id="A0A1E4R4W4"/>
<dbReference type="GeneID" id="29440687"/>
<sequence length="71" mass="7835">MKLTEKVEAVVKAAQDAKNGEGEHTSYRIFKECGLTQGAIKRYVDGVSDISRMGLGVAEKLGEYYDNHLSK</sequence>
<dbReference type="RefSeq" id="WP_036122606.1">
    <property type="nucleotide sequence ID" value="NZ_CP010820.1"/>
</dbReference>
<gene>
    <name evidence="1" type="ORF">BG258_05980</name>
</gene>